<organism evidence="3 4">
    <name type="scientific">Mycena rosella</name>
    <name type="common">Pink bonnet</name>
    <name type="synonym">Agaricus rosellus</name>
    <dbReference type="NCBI Taxonomy" id="1033263"/>
    <lineage>
        <taxon>Eukaryota</taxon>
        <taxon>Fungi</taxon>
        <taxon>Dikarya</taxon>
        <taxon>Basidiomycota</taxon>
        <taxon>Agaricomycotina</taxon>
        <taxon>Agaricomycetes</taxon>
        <taxon>Agaricomycetidae</taxon>
        <taxon>Agaricales</taxon>
        <taxon>Marasmiineae</taxon>
        <taxon>Mycenaceae</taxon>
        <taxon>Mycena</taxon>
    </lineage>
</organism>
<comment type="caution">
    <text evidence="3">The sequence shown here is derived from an EMBL/GenBank/DDBJ whole genome shotgun (WGS) entry which is preliminary data.</text>
</comment>
<dbReference type="PANTHER" id="PTHR33840">
    <property type="match status" value="1"/>
</dbReference>
<dbReference type="Proteomes" id="UP001221757">
    <property type="component" value="Unassembled WGS sequence"/>
</dbReference>
<feature type="domain" description="T6SS Phospholipase effector Tle1-like catalytic" evidence="2">
    <location>
        <begin position="55"/>
        <end position="302"/>
    </location>
</feature>
<dbReference type="PANTHER" id="PTHR33840:SF1">
    <property type="entry name" value="TLE1 PHOSPHOLIPASE DOMAIN-CONTAINING PROTEIN"/>
    <property type="match status" value="1"/>
</dbReference>
<accession>A0AAD7DPP5</accession>
<dbReference type="AlphaFoldDB" id="A0AAD7DPP5"/>
<evidence type="ECO:0000313" key="3">
    <source>
        <dbReference type="EMBL" id="KAJ7696263.1"/>
    </source>
</evidence>
<reference evidence="3" key="1">
    <citation type="submission" date="2023-03" db="EMBL/GenBank/DDBJ databases">
        <title>Massive genome expansion in bonnet fungi (Mycena s.s.) driven by repeated elements and novel gene families across ecological guilds.</title>
        <authorList>
            <consortium name="Lawrence Berkeley National Laboratory"/>
            <person name="Harder C.B."/>
            <person name="Miyauchi S."/>
            <person name="Viragh M."/>
            <person name="Kuo A."/>
            <person name="Thoen E."/>
            <person name="Andreopoulos B."/>
            <person name="Lu D."/>
            <person name="Skrede I."/>
            <person name="Drula E."/>
            <person name="Henrissat B."/>
            <person name="Morin E."/>
            <person name="Kohler A."/>
            <person name="Barry K."/>
            <person name="LaButti K."/>
            <person name="Morin E."/>
            <person name="Salamov A."/>
            <person name="Lipzen A."/>
            <person name="Mereny Z."/>
            <person name="Hegedus B."/>
            <person name="Baldrian P."/>
            <person name="Stursova M."/>
            <person name="Weitz H."/>
            <person name="Taylor A."/>
            <person name="Grigoriev I.V."/>
            <person name="Nagy L.G."/>
            <person name="Martin F."/>
            <person name="Kauserud H."/>
        </authorList>
    </citation>
    <scope>NUCLEOTIDE SEQUENCE</scope>
    <source>
        <strain evidence="3">CBHHK067</strain>
    </source>
</reference>
<name>A0AAD7DPP5_MYCRO</name>
<dbReference type="EMBL" id="JARKIE010000035">
    <property type="protein sequence ID" value="KAJ7696263.1"/>
    <property type="molecule type" value="Genomic_DNA"/>
</dbReference>
<feature type="non-terminal residue" evidence="3">
    <location>
        <position position="303"/>
    </location>
</feature>
<feature type="region of interest" description="Disordered" evidence="1">
    <location>
        <begin position="1"/>
        <end position="28"/>
    </location>
</feature>
<evidence type="ECO:0000313" key="4">
    <source>
        <dbReference type="Proteomes" id="UP001221757"/>
    </source>
</evidence>
<sequence>MYAGDGTGQQTDAPVARPEKEKTWPETVKSATSWVTGYTAPAVSEKDAQATDHREWVPASNVTRLCRIVADVDYTENGKEIEQMTFYQVRGSSLFSCTRAQPSAGAFGVGLNENVCEAYVWLCLNWIPGDEIFIFGFSRGAFTARALSGLVLHLGIIDRSNLGAFHSIYDAYTKREQEGHEQTWARMREELQDGRGGSDVKIKVVGVWDTVKSLGFPENERVRRVTSALGWDRKHAFHDATTCDNVENAFHALALDEKRAAFSPTLWYLPSSATPGTAKTNLQQCWFPGSHSDVGGSYADAQP</sequence>
<protein>
    <recommendedName>
        <fullName evidence="2">T6SS Phospholipase effector Tle1-like catalytic domain-containing protein</fullName>
    </recommendedName>
</protein>
<dbReference type="Pfam" id="PF09994">
    <property type="entry name" value="T6SS_Tle1-like_cat"/>
    <property type="match status" value="1"/>
</dbReference>
<proteinExistence type="predicted"/>
<dbReference type="InterPro" id="IPR018712">
    <property type="entry name" value="Tle1-like_cat"/>
</dbReference>
<keyword evidence="4" id="KW-1185">Reference proteome</keyword>
<gene>
    <name evidence="3" type="ORF">B0H17DRAFT_929744</name>
</gene>
<evidence type="ECO:0000259" key="2">
    <source>
        <dbReference type="Pfam" id="PF09994"/>
    </source>
</evidence>
<evidence type="ECO:0000256" key="1">
    <source>
        <dbReference type="SAM" id="MobiDB-lite"/>
    </source>
</evidence>